<dbReference type="EMBL" id="CM042016">
    <property type="protein sequence ID" value="KAI3700053.1"/>
    <property type="molecule type" value="Genomic_DNA"/>
</dbReference>
<dbReference type="Proteomes" id="UP001055811">
    <property type="component" value="Linkage Group LG08"/>
</dbReference>
<gene>
    <name evidence="1" type="ORF">L2E82_44668</name>
</gene>
<reference evidence="2" key="1">
    <citation type="journal article" date="2022" name="Mol. Ecol. Resour.">
        <title>The genomes of chicory, endive, great burdock and yacon provide insights into Asteraceae palaeo-polyploidization history and plant inulin production.</title>
        <authorList>
            <person name="Fan W."/>
            <person name="Wang S."/>
            <person name="Wang H."/>
            <person name="Wang A."/>
            <person name="Jiang F."/>
            <person name="Liu H."/>
            <person name="Zhao H."/>
            <person name="Xu D."/>
            <person name="Zhang Y."/>
        </authorList>
    </citation>
    <scope>NUCLEOTIDE SEQUENCE [LARGE SCALE GENOMIC DNA]</scope>
    <source>
        <strain evidence="2">cv. Punajuju</strain>
    </source>
</reference>
<organism evidence="1 2">
    <name type="scientific">Cichorium intybus</name>
    <name type="common">Chicory</name>
    <dbReference type="NCBI Taxonomy" id="13427"/>
    <lineage>
        <taxon>Eukaryota</taxon>
        <taxon>Viridiplantae</taxon>
        <taxon>Streptophyta</taxon>
        <taxon>Embryophyta</taxon>
        <taxon>Tracheophyta</taxon>
        <taxon>Spermatophyta</taxon>
        <taxon>Magnoliopsida</taxon>
        <taxon>eudicotyledons</taxon>
        <taxon>Gunneridae</taxon>
        <taxon>Pentapetalae</taxon>
        <taxon>asterids</taxon>
        <taxon>campanulids</taxon>
        <taxon>Asterales</taxon>
        <taxon>Asteraceae</taxon>
        <taxon>Cichorioideae</taxon>
        <taxon>Cichorieae</taxon>
        <taxon>Cichoriinae</taxon>
        <taxon>Cichorium</taxon>
    </lineage>
</organism>
<protein>
    <submittedName>
        <fullName evidence="1">Uncharacterized protein</fullName>
    </submittedName>
</protein>
<reference evidence="1 2" key="2">
    <citation type="journal article" date="2022" name="Mol. Ecol. Resour.">
        <title>The genomes of chicory, endive, great burdock and yacon provide insights into Asteraceae paleo-polyploidization history and plant inulin production.</title>
        <authorList>
            <person name="Fan W."/>
            <person name="Wang S."/>
            <person name="Wang H."/>
            <person name="Wang A."/>
            <person name="Jiang F."/>
            <person name="Liu H."/>
            <person name="Zhao H."/>
            <person name="Xu D."/>
            <person name="Zhang Y."/>
        </authorList>
    </citation>
    <scope>NUCLEOTIDE SEQUENCE [LARGE SCALE GENOMIC DNA]</scope>
    <source>
        <strain evidence="2">cv. Punajuju</strain>
        <tissue evidence="1">Leaves</tissue>
    </source>
</reference>
<evidence type="ECO:0000313" key="2">
    <source>
        <dbReference type="Proteomes" id="UP001055811"/>
    </source>
</evidence>
<proteinExistence type="predicted"/>
<keyword evidence="2" id="KW-1185">Reference proteome</keyword>
<name>A0ACB8ZS66_CICIN</name>
<comment type="caution">
    <text evidence="1">The sequence shown here is derived from an EMBL/GenBank/DDBJ whole genome shotgun (WGS) entry which is preliminary data.</text>
</comment>
<sequence length="115" mass="13339">MDSRLNAKKNKTQKSRLLQQSRRDGKDGRDAKPHRDPTAHLSRREEKQDKRPKSFSDRDATARVVATRRPKRDNTNFLIARLPTQRTNRWPTKSNTTHASSRRDAIHGRDAMAVL</sequence>
<accession>A0ACB8ZS66</accession>
<evidence type="ECO:0000313" key="1">
    <source>
        <dbReference type="EMBL" id="KAI3700053.1"/>
    </source>
</evidence>